<dbReference type="Proteomes" id="UP000002316">
    <property type="component" value="Chromosome 5"/>
</dbReference>
<protein>
    <submittedName>
        <fullName evidence="1">Uncharacterized protein</fullName>
    </submittedName>
</protein>
<gene>
    <name evidence="1" type="ORF">TbgDal_V4640</name>
</gene>
<dbReference type="EMBL" id="FN554968">
    <property type="protein sequence ID" value="CBH11325.1"/>
    <property type="molecule type" value="Genomic_DNA"/>
</dbReference>
<reference evidence="2" key="1">
    <citation type="journal article" date="2010" name="PLoS Negl. Trop. Dis.">
        <title>The genome sequence of Trypanosoma brucei gambiense, causative agent of chronic human african trypanosomiasis.</title>
        <authorList>
            <person name="Jackson A.P."/>
            <person name="Sanders M."/>
            <person name="Berry A."/>
            <person name="McQuillan J."/>
            <person name="Aslett M.A."/>
            <person name="Quail M.A."/>
            <person name="Chukualim B."/>
            <person name="Capewell P."/>
            <person name="MacLeod A."/>
            <person name="Melville S.E."/>
            <person name="Gibson W."/>
            <person name="Barry J.D."/>
            <person name="Berriman M."/>
            <person name="Hertz-Fowler C."/>
        </authorList>
    </citation>
    <scope>NUCLEOTIDE SEQUENCE [LARGE SCALE GENOMIC DNA]</scope>
    <source>
        <strain evidence="2">MHOM/CI/86/DAL972</strain>
    </source>
</reference>
<dbReference type="KEGG" id="tbg:TbgDal_V4640"/>
<dbReference type="GeneID" id="23861474"/>
<dbReference type="AlphaFoldDB" id="C9ZPJ7"/>
<dbReference type="RefSeq" id="XP_011773612.1">
    <property type="nucleotide sequence ID" value="XM_011775310.1"/>
</dbReference>
<evidence type="ECO:0000313" key="1">
    <source>
        <dbReference type="EMBL" id="CBH11325.1"/>
    </source>
</evidence>
<proteinExistence type="predicted"/>
<organism evidence="1 2">
    <name type="scientific">Trypanosoma brucei gambiense (strain MHOM/CI/86/DAL972)</name>
    <dbReference type="NCBI Taxonomy" id="679716"/>
    <lineage>
        <taxon>Eukaryota</taxon>
        <taxon>Discoba</taxon>
        <taxon>Euglenozoa</taxon>
        <taxon>Kinetoplastea</taxon>
        <taxon>Metakinetoplastina</taxon>
        <taxon>Trypanosomatida</taxon>
        <taxon>Trypanosomatidae</taxon>
        <taxon>Trypanosoma</taxon>
    </lineage>
</organism>
<sequence>MRRMERYLTVKQTRLFSLQLHLGCGAVMFPRVLLAVISRYPYRVRVDMCLWFYTSNNLEGLALFLLLDVLCTTPCRRLFFHSLLVSSVYTPKDIVLWPSRRSQIKSVQQWY</sequence>
<evidence type="ECO:0000313" key="2">
    <source>
        <dbReference type="Proteomes" id="UP000002316"/>
    </source>
</evidence>
<name>C9ZPJ7_TRYB9</name>
<accession>C9ZPJ7</accession>